<sequence>MLIISPNLSKGSHFFALLLILLFAILFVYRFFRWITNDQTLMNSIISQYFDDRFENEEEEENEIDIYLRPYRKFYISVIYRCDSEICIIREQIVCLSHILSNQLHPKKQKYEFICIVPPHMHHLYEKICHLSEQLTAMRPYKVDDITDIEEFIVGGLHSKGKFIVDARYLASELDLIKQIPENKYIKCIQPENSNKTKFLPIIATKDAMSSVFRQLHTTSICSFPEFEFLCFNYNVKYDFITFPYYHIHHPMYYSICYAIIKKIVMFMYLNGYWLLPNFEN</sequence>
<keyword evidence="1" id="KW-0472">Membrane</keyword>
<evidence type="ECO:0000256" key="1">
    <source>
        <dbReference type="SAM" id="Phobius"/>
    </source>
</evidence>
<comment type="caution">
    <text evidence="2">The sequence shown here is derived from an EMBL/GenBank/DDBJ whole genome shotgun (WGS) entry which is preliminary data.</text>
</comment>
<accession>A0A1J4KKS5</accession>
<keyword evidence="1" id="KW-0812">Transmembrane</keyword>
<keyword evidence="3" id="KW-1185">Reference proteome</keyword>
<keyword evidence="1" id="KW-1133">Transmembrane helix</keyword>
<gene>
    <name evidence="2" type="ORF">TRFO_18986</name>
</gene>
<feature type="transmembrane region" description="Helical" evidence="1">
    <location>
        <begin position="253"/>
        <end position="276"/>
    </location>
</feature>
<evidence type="ECO:0000313" key="2">
    <source>
        <dbReference type="EMBL" id="OHT11536.1"/>
    </source>
</evidence>
<evidence type="ECO:0000313" key="3">
    <source>
        <dbReference type="Proteomes" id="UP000179807"/>
    </source>
</evidence>
<dbReference type="RefSeq" id="XP_068364672.1">
    <property type="nucleotide sequence ID" value="XM_068500499.1"/>
</dbReference>
<protein>
    <submittedName>
        <fullName evidence="2">Uncharacterized protein</fullName>
    </submittedName>
</protein>
<dbReference type="VEuPathDB" id="TrichDB:TRFO_18986"/>
<dbReference type="GeneID" id="94835203"/>
<dbReference type="EMBL" id="MLAK01000585">
    <property type="protein sequence ID" value="OHT11536.1"/>
    <property type="molecule type" value="Genomic_DNA"/>
</dbReference>
<name>A0A1J4KKS5_9EUKA</name>
<organism evidence="2 3">
    <name type="scientific">Tritrichomonas foetus</name>
    <dbReference type="NCBI Taxonomy" id="1144522"/>
    <lineage>
        <taxon>Eukaryota</taxon>
        <taxon>Metamonada</taxon>
        <taxon>Parabasalia</taxon>
        <taxon>Tritrichomonadida</taxon>
        <taxon>Tritrichomonadidae</taxon>
        <taxon>Tritrichomonas</taxon>
    </lineage>
</organism>
<proteinExistence type="predicted"/>
<dbReference type="Proteomes" id="UP000179807">
    <property type="component" value="Unassembled WGS sequence"/>
</dbReference>
<feature type="transmembrane region" description="Helical" evidence="1">
    <location>
        <begin position="12"/>
        <end position="32"/>
    </location>
</feature>
<reference evidence="2" key="1">
    <citation type="submission" date="2016-10" db="EMBL/GenBank/DDBJ databases">
        <authorList>
            <person name="Benchimol M."/>
            <person name="Almeida L.G."/>
            <person name="Vasconcelos A.T."/>
            <person name="Perreira-Neves A."/>
            <person name="Rosa I.A."/>
            <person name="Tasca T."/>
            <person name="Bogo M.R."/>
            <person name="de Souza W."/>
        </authorList>
    </citation>
    <scope>NUCLEOTIDE SEQUENCE [LARGE SCALE GENOMIC DNA]</scope>
    <source>
        <strain evidence="2">K</strain>
    </source>
</reference>
<dbReference type="AlphaFoldDB" id="A0A1J4KKS5"/>